<reference evidence="4" key="1">
    <citation type="journal article" date="2019" name="Int. J. Syst. Evol. Microbiol.">
        <title>The Global Catalogue of Microorganisms (GCM) 10K type strain sequencing project: providing services to taxonomists for standard genome sequencing and annotation.</title>
        <authorList>
            <consortium name="The Broad Institute Genomics Platform"/>
            <consortium name="The Broad Institute Genome Sequencing Center for Infectious Disease"/>
            <person name="Wu L."/>
            <person name="Ma J."/>
        </authorList>
    </citation>
    <scope>NUCLEOTIDE SEQUENCE [LARGE SCALE GENOMIC DNA]</scope>
    <source>
        <strain evidence="4">CCM 7043</strain>
    </source>
</reference>
<evidence type="ECO:0000313" key="3">
    <source>
        <dbReference type="EMBL" id="MFD1523707.1"/>
    </source>
</evidence>
<keyword evidence="2" id="KW-0812">Transmembrane</keyword>
<feature type="transmembrane region" description="Helical" evidence="2">
    <location>
        <begin position="228"/>
        <end position="251"/>
    </location>
</feature>
<feature type="transmembrane region" description="Helical" evidence="2">
    <location>
        <begin position="263"/>
        <end position="285"/>
    </location>
</feature>
<dbReference type="Gene3D" id="3.30.420.40">
    <property type="match status" value="2"/>
</dbReference>
<name>A0ABW4FAC7_9PSEU</name>
<gene>
    <name evidence="3" type="ORF">ACFSJD_39920</name>
</gene>
<dbReference type="Pfam" id="PF00480">
    <property type="entry name" value="ROK"/>
    <property type="match status" value="2"/>
</dbReference>
<dbReference type="SUPFAM" id="SSF53067">
    <property type="entry name" value="Actin-like ATPase domain"/>
    <property type="match status" value="1"/>
</dbReference>
<dbReference type="EMBL" id="JBHUCO010000069">
    <property type="protein sequence ID" value="MFD1523707.1"/>
    <property type="molecule type" value="Genomic_DNA"/>
</dbReference>
<comment type="caution">
    <text evidence="3">The sequence shown here is derived from an EMBL/GenBank/DDBJ whole genome shotgun (WGS) entry which is preliminary data.</text>
</comment>
<evidence type="ECO:0000256" key="1">
    <source>
        <dbReference type="ARBA" id="ARBA00006479"/>
    </source>
</evidence>
<keyword evidence="4" id="KW-1185">Reference proteome</keyword>
<protein>
    <submittedName>
        <fullName evidence="3">ROK family protein</fullName>
    </submittedName>
</protein>
<organism evidence="3 4">
    <name type="scientific">Pseudonocardia yunnanensis</name>
    <dbReference type="NCBI Taxonomy" id="58107"/>
    <lineage>
        <taxon>Bacteria</taxon>
        <taxon>Bacillati</taxon>
        <taxon>Actinomycetota</taxon>
        <taxon>Actinomycetes</taxon>
        <taxon>Pseudonocardiales</taxon>
        <taxon>Pseudonocardiaceae</taxon>
        <taxon>Pseudonocardia</taxon>
    </lineage>
</organism>
<accession>A0ABW4FAC7</accession>
<dbReference type="InterPro" id="IPR043129">
    <property type="entry name" value="ATPase_NBD"/>
</dbReference>
<dbReference type="CDD" id="cd23763">
    <property type="entry name" value="ASKHA_ATPase_ROK"/>
    <property type="match status" value="1"/>
</dbReference>
<evidence type="ECO:0000313" key="4">
    <source>
        <dbReference type="Proteomes" id="UP001597114"/>
    </source>
</evidence>
<dbReference type="Proteomes" id="UP001597114">
    <property type="component" value="Unassembled WGS sequence"/>
</dbReference>
<dbReference type="InterPro" id="IPR000600">
    <property type="entry name" value="ROK"/>
</dbReference>
<evidence type="ECO:0000256" key="2">
    <source>
        <dbReference type="SAM" id="Phobius"/>
    </source>
</evidence>
<dbReference type="RefSeq" id="WP_344723317.1">
    <property type="nucleotide sequence ID" value="NZ_BAAAUS010000019.1"/>
</dbReference>
<sequence length="290" mass="29834">MTVVPVLEIGGTHVSSALVSAPWTLRDEQVHRSPVHADGTAVEIVDDLLHAAIALGPRPGARWGVAIPGPFDYTSGVGRFDGVGKFDALRGFALGEVLTRELQGAEIVFLNDAHAFGLGEWRAGNTAGHDRVLVLTLGTGVGSCFLDRGTVVASGPDVPPEGRADLLTIDGAPLEDTVSRRALLARAGAGRNGPDVRDLAVRALAGDASTRALFTRAYRALGRALAPWIVRFGASLVVLGGSVAASWALVAGPFQAGLADGRASAQVVPAFSAHAGLVGAGWWVYASGTP</sequence>
<proteinExistence type="inferred from homology"/>
<comment type="similarity">
    <text evidence="1">Belongs to the ROK (NagC/XylR) family.</text>
</comment>
<keyword evidence="2" id="KW-0472">Membrane</keyword>
<keyword evidence="2" id="KW-1133">Transmembrane helix</keyword>
<dbReference type="PANTHER" id="PTHR18964">
    <property type="entry name" value="ROK (REPRESSOR, ORF, KINASE) FAMILY"/>
    <property type="match status" value="1"/>
</dbReference>
<dbReference type="PANTHER" id="PTHR18964:SF169">
    <property type="entry name" value="N-ACETYLMANNOSAMINE KINASE"/>
    <property type="match status" value="1"/>
</dbReference>